<evidence type="ECO:0000256" key="1">
    <source>
        <dbReference type="SAM" id="MobiDB-lite"/>
    </source>
</evidence>
<feature type="compositionally biased region" description="Acidic residues" evidence="1">
    <location>
        <begin position="159"/>
        <end position="168"/>
    </location>
</feature>
<feature type="region of interest" description="Disordered" evidence="1">
    <location>
        <begin position="89"/>
        <end position="113"/>
    </location>
</feature>
<dbReference type="Proteomes" id="UP001346149">
    <property type="component" value="Unassembled WGS sequence"/>
</dbReference>
<sequence>MAQTSPKPRFSSSPIGHWLLPSPFAFYVRSSWQSSAHRPPSRGNFPYLRDDNFDIYIESLFFNSSLVKTKRFLCVRAVKNHSAAAETRKTSDERIVQRKGSRSHFLSEGRDEDEKYGPICPGCGVFMQDKDPNLPGHYKKKEEISDTGTLRDEENIEDEFEEFEEEEQKEQFSNELEDEFEESSELSEGSDEIDWETDEWDKDLLEEDDDLDELDGFTPAGVGVNHSYADLSRMYIYDYVEAN</sequence>
<name>A0AAN7RD46_TRANT</name>
<feature type="region of interest" description="Disordered" evidence="1">
    <location>
        <begin position="159"/>
        <end position="199"/>
    </location>
</feature>
<dbReference type="PANTHER" id="PTHR46434">
    <property type="entry name" value="GENETIC INTERACTOR OF PROHIBITINS 3, MITOCHONDRIAL"/>
    <property type="match status" value="1"/>
</dbReference>
<comment type="caution">
    <text evidence="2">The sequence shown here is derived from an EMBL/GenBank/DDBJ whole genome shotgun (WGS) entry which is preliminary data.</text>
</comment>
<dbReference type="EMBL" id="JAXQNO010000006">
    <property type="protein sequence ID" value="KAK4795736.1"/>
    <property type="molecule type" value="Genomic_DNA"/>
</dbReference>
<evidence type="ECO:0000313" key="3">
    <source>
        <dbReference type="Proteomes" id="UP001346149"/>
    </source>
</evidence>
<evidence type="ECO:0000313" key="2">
    <source>
        <dbReference type="EMBL" id="KAK4795736.1"/>
    </source>
</evidence>
<dbReference type="AlphaFoldDB" id="A0AAN7RD46"/>
<proteinExistence type="predicted"/>
<organism evidence="2 3">
    <name type="scientific">Trapa natans</name>
    <name type="common">Water chestnut</name>
    <dbReference type="NCBI Taxonomy" id="22666"/>
    <lineage>
        <taxon>Eukaryota</taxon>
        <taxon>Viridiplantae</taxon>
        <taxon>Streptophyta</taxon>
        <taxon>Embryophyta</taxon>
        <taxon>Tracheophyta</taxon>
        <taxon>Spermatophyta</taxon>
        <taxon>Magnoliopsida</taxon>
        <taxon>eudicotyledons</taxon>
        <taxon>Gunneridae</taxon>
        <taxon>Pentapetalae</taxon>
        <taxon>rosids</taxon>
        <taxon>malvids</taxon>
        <taxon>Myrtales</taxon>
        <taxon>Lythraceae</taxon>
        <taxon>Trapa</taxon>
    </lineage>
</organism>
<feature type="compositionally biased region" description="Acidic residues" evidence="1">
    <location>
        <begin position="175"/>
        <end position="199"/>
    </location>
</feature>
<reference evidence="2 3" key="1">
    <citation type="journal article" date="2023" name="Hortic Res">
        <title>Pangenome of water caltrop reveals structural variations and asymmetric subgenome divergence after allopolyploidization.</title>
        <authorList>
            <person name="Zhang X."/>
            <person name="Chen Y."/>
            <person name="Wang L."/>
            <person name="Yuan Y."/>
            <person name="Fang M."/>
            <person name="Shi L."/>
            <person name="Lu R."/>
            <person name="Comes H.P."/>
            <person name="Ma Y."/>
            <person name="Chen Y."/>
            <person name="Huang G."/>
            <person name="Zhou Y."/>
            <person name="Zheng Z."/>
            <person name="Qiu Y."/>
        </authorList>
    </citation>
    <scope>NUCLEOTIDE SEQUENCE [LARGE SCALE GENOMIC DNA]</scope>
    <source>
        <strain evidence="2">F231</strain>
    </source>
</reference>
<accession>A0AAN7RD46</accession>
<keyword evidence="3" id="KW-1185">Reference proteome</keyword>
<gene>
    <name evidence="2" type="ORF">SAY86_028062</name>
</gene>
<protein>
    <submittedName>
        <fullName evidence="2">Uncharacterized protein</fullName>
    </submittedName>
</protein>
<dbReference type="PANTHER" id="PTHR46434:SF1">
    <property type="entry name" value="GENETIC INTERACTOR OF PROHIBITINS 3, MITOCHONDRIAL"/>
    <property type="match status" value="1"/>
</dbReference>
<dbReference type="GO" id="GO:0005739">
    <property type="term" value="C:mitochondrion"/>
    <property type="evidence" value="ECO:0007669"/>
    <property type="project" value="TreeGrafter"/>
</dbReference>
<dbReference type="InterPro" id="IPR050896">
    <property type="entry name" value="Mito_lipid_metab_GTPase"/>
</dbReference>